<reference evidence="2" key="1">
    <citation type="submission" date="2022-06" db="EMBL/GenBank/DDBJ databases">
        <authorList>
            <person name="Berger JAMES D."/>
            <person name="Berger JAMES D."/>
        </authorList>
    </citation>
    <scope>NUCLEOTIDE SEQUENCE [LARGE SCALE GENOMIC DNA]</scope>
</reference>
<dbReference type="GO" id="GO:0005813">
    <property type="term" value="C:centrosome"/>
    <property type="evidence" value="ECO:0007669"/>
    <property type="project" value="InterPro"/>
</dbReference>
<accession>A0AA85JP06</accession>
<dbReference type="WBParaSite" id="TREG1_27170.4">
    <property type="protein sequence ID" value="TREG1_27170.4"/>
    <property type="gene ID" value="TREG1_27170"/>
</dbReference>
<protein>
    <recommendedName>
        <fullName evidence="4">DUF5745 domain-containing protein</fullName>
    </recommendedName>
</protein>
<name>A0AA85JP06_TRIRE</name>
<evidence type="ECO:0008006" key="4">
    <source>
        <dbReference type="Google" id="ProtNLM"/>
    </source>
</evidence>
<dbReference type="PANTHER" id="PTHR22545:SF0">
    <property type="entry name" value="CENTROSOMAL PROTEIN OF 95 KDA"/>
    <property type="match status" value="1"/>
</dbReference>
<organism evidence="2 3">
    <name type="scientific">Trichobilharzia regenti</name>
    <name type="common">Nasal bird schistosome</name>
    <dbReference type="NCBI Taxonomy" id="157069"/>
    <lineage>
        <taxon>Eukaryota</taxon>
        <taxon>Metazoa</taxon>
        <taxon>Spiralia</taxon>
        <taxon>Lophotrochozoa</taxon>
        <taxon>Platyhelminthes</taxon>
        <taxon>Trematoda</taxon>
        <taxon>Digenea</taxon>
        <taxon>Strigeidida</taxon>
        <taxon>Schistosomatoidea</taxon>
        <taxon>Schistosomatidae</taxon>
        <taxon>Trichobilharzia</taxon>
    </lineage>
</organism>
<evidence type="ECO:0000313" key="3">
    <source>
        <dbReference type="WBParaSite" id="TREG1_27170.4"/>
    </source>
</evidence>
<dbReference type="PANTHER" id="PTHR22545">
    <property type="entry name" value="CENTROSOMAL PROTEIN OF 95 KDA"/>
    <property type="match status" value="1"/>
</dbReference>
<reference evidence="3" key="2">
    <citation type="submission" date="2023-11" db="UniProtKB">
        <authorList>
            <consortium name="WormBaseParasite"/>
        </authorList>
    </citation>
    <scope>IDENTIFICATION</scope>
</reference>
<feature type="coiled-coil region" evidence="1">
    <location>
        <begin position="434"/>
        <end position="484"/>
    </location>
</feature>
<sequence>MSGVYDKSKHSILYFANRIGTLLGFDVISDISDINIEFFEYVLRSISDFKCDSSLENESRWQYLLQSLSNLMGIPLEYISAKNLCADNRNDLHNLLEIIDLLTEVSSFSILNNFSDCNHDHQMNSIVDDSKRSKLHGNVSYKLRNDHNTDSEYVSVPISFSDFRFGSTNEAKDNLEYILQSTNKAENSDTIRLAYLREKLKDCLSVMRHNRSSFKNTESWVNTVLQPDSVPTGQSTAKHLTFKRYKSGCSSVIKPHAKPLVEPLAICRKKHSYVMDPNSVCEENQERSEQPFNRILKAFPRLDLDGHEEHILQRKALSVIKQFSDNFPTDLSSLRASAISKPGSLLRNVEETQKHRLCQLLRHDRQIDNLRKQRAIEAVERRIRAEARERKFQLIRAKKYFDEFVREFRLKKLSKINADEQIFRNFFQQFLQCQKEYLNEMRKLEREEKLQEKEQRKRLIETIEHEYRVRLELLDENIKKERDEQSIRMREEQKILKNGKRDLRRHLETSLRETQEAFLNNKDRVYFREQEAKMLLTSNKLSL</sequence>
<keyword evidence="2" id="KW-1185">Reference proteome</keyword>
<dbReference type="AlphaFoldDB" id="A0AA85JP06"/>
<evidence type="ECO:0000313" key="2">
    <source>
        <dbReference type="Proteomes" id="UP000050795"/>
    </source>
</evidence>
<dbReference type="InterPro" id="IPR026619">
    <property type="entry name" value="CEP95"/>
</dbReference>
<dbReference type="Proteomes" id="UP000050795">
    <property type="component" value="Unassembled WGS sequence"/>
</dbReference>
<proteinExistence type="predicted"/>
<keyword evidence="1" id="KW-0175">Coiled coil</keyword>
<dbReference type="GO" id="GO:0000922">
    <property type="term" value="C:spindle pole"/>
    <property type="evidence" value="ECO:0007669"/>
    <property type="project" value="InterPro"/>
</dbReference>
<evidence type="ECO:0000256" key="1">
    <source>
        <dbReference type="SAM" id="Coils"/>
    </source>
</evidence>